<dbReference type="InterPro" id="IPR015947">
    <property type="entry name" value="PUA-like_sf"/>
</dbReference>
<evidence type="ECO:0000313" key="11">
    <source>
        <dbReference type="EMBL" id="KYQ89754.1"/>
    </source>
</evidence>
<dbReference type="FunFam" id="3.40.50.300:FF:000802">
    <property type="entry name" value="Sulfate adenylyltransferase"/>
    <property type="match status" value="1"/>
</dbReference>
<dbReference type="InterPro" id="IPR025980">
    <property type="entry name" value="ATP-Sase_PUA-like_dom"/>
</dbReference>
<dbReference type="Pfam" id="PF14306">
    <property type="entry name" value="PUA_2"/>
    <property type="match status" value="1"/>
</dbReference>
<dbReference type="Gene3D" id="3.40.50.300">
    <property type="entry name" value="P-loop containing nucleotide triphosphate hydrolases"/>
    <property type="match status" value="1"/>
</dbReference>
<dbReference type="GO" id="GO:0004781">
    <property type="term" value="F:sulfate adenylyltransferase (ATP) activity"/>
    <property type="evidence" value="ECO:0007669"/>
    <property type="project" value="InterPro"/>
</dbReference>
<evidence type="ECO:0000256" key="5">
    <source>
        <dbReference type="ARBA" id="ARBA00022840"/>
    </source>
</evidence>
<keyword evidence="2 11" id="KW-0808">Transferase</keyword>
<dbReference type="OMA" id="EWFSFPE"/>
<evidence type="ECO:0000256" key="2">
    <source>
        <dbReference type="ARBA" id="ARBA00022679"/>
    </source>
</evidence>
<dbReference type="InterPro" id="IPR024951">
    <property type="entry name" value="Sulfurylase_cat_dom"/>
</dbReference>
<name>A0A151Z7J2_TIELA</name>
<dbReference type="NCBIfam" id="NF004040">
    <property type="entry name" value="PRK05537.1"/>
    <property type="match status" value="1"/>
</dbReference>
<feature type="domain" description="ATP-sulfurylase PUA-like" evidence="10">
    <location>
        <begin position="28"/>
        <end position="185"/>
    </location>
</feature>
<dbReference type="SUPFAM" id="SSF52540">
    <property type="entry name" value="P-loop containing nucleoside triphosphate hydrolases"/>
    <property type="match status" value="1"/>
</dbReference>
<evidence type="ECO:0000256" key="6">
    <source>
        <dbReference type="ARBA" id="ARBA00024327"/>
    </source>
</evidence>
<evidence type="ECO:0000259" key="9">
    <source>
        <dbReference type="Pfam" id="PF01747"/>
    </source>
</evidence>
<dbReference type="InterPro" id="IPR014729">
    <property type="entry name" value="Rossmann-like_a/b/a_fold"/>
</dbReference>
<accession>A0A151Z7J2</accession>
<dbReference type="Gene3D" id="3.10.400.10">
    <property type="entry name" value="Sulfate adenylyltransferase"/>
    <property type="match status" value="1"/>
</dbReference>
<feature type="domain" description="APS kinase" evidence="8">
    <location>
        <begin position="418"/>
        <end position="571"/>
    </location>
</feature>
<evidence type="ECO:0000259" key="10">
    <source>
        <dbReference type="Pfam" id="PF14306"/>
    </source>
</evidence>
<dbReference type="Pfam" id="PF01747">
    <property type="entry name" value="ATP-sulfurylase"/>
    <property type="match status" value="1"/>
</dbReference>
<comment type="subunit">
    <text evidence="7">Homohexamer. Dimer of trimers.</text>
</comment>
<evidence type="ECO:0000256" key="3">
    <source>
        <dbReference type="ARBA" id="ARBA00022695"/>
    </source>
</evidence>
<evidence type="ECO:0000256" key="7">
    <source>
        <dbReference type="ARBA" id="ARBA00062002"/>
    </source>
</evidence>
<evidence type="ECO:0000259" key="8">
    <source>
        <dbReference type="Pfam" id="PF01583"/>
    </source>
</evidence>
<evidence type="ECO:0000256" key="1">
    <source>
        <dbReference type="ARBA" id="ARBA00001823"/>
    </source>
</evidence>
<dbReference type="OrthoDB" id="468at2759"/>
<dbReference type="UniPathway" id="UPA00097"/>
<dbReference type="NCBIfam" id="NF003013">
    <property type="entry name" value="PRK03846.1"/>
    <property type="match status" value="1"/>
</dbReference>
<dbReference type="InterPro" id="IPR002891">
    <property type="entry name" value="APS"/>
</dbReference>
<organism evidence="11 12">
    <name type="scientific">Tieghemostelium lacteum</name>
    <name type="common">Slime mold</name>
    <name type="synonym">Dictyostelium lacteum</name>
    <dbReference type="NCBI Taxonomy" id="361077"/>
    <lineage>
        <taxon>Eukaryota</taxon>
        <taxon>Amoebozoa</taxon>
        <taxon>Evosea</taxon>
        <taxon>Eumycetozoa</taxon>
        <taxon>Dictyostelia</taxon>
        <taxon>Dictyosteliales</taxon>
        <taxon>Raperosteliaceae</taxon>
        <taxon>Tieghemostelium</taxon>
    </lineage>
</organism>
<comment type="pathway">
    <text evidence="6">Sulfur metabolism; hydrogen sulfide biosynthesis; sulfite from sulfate.</text>
</comment>
<keyword evidence="12" id="KW-1185">Reference proteome</keyword>
<dbReference type="Gene3D" id="3.40.50.620">
    <property type="entry name" value="HUPs"/>
    <property type="match status" value="1"/>
</dbReference>
<dbReference type="GO" id="GO:0004020">
    <property type="term" value="F:adenylylsulfate kinase activity"/>
    <property type="evidence" value="ECO:0007669"/>
    <property type="project" value="UniProtKB-EC"/>
</dbReference>
<gene>
    <name evidence="11" type="ORF">DLAC_09723</name>
</gene>
<comment type="catalytic activity">
    <reaction evidence="1">
        <text>adenosine 5'-phosphosulfate + ATP = 3'-phosphoadenylyl sulfate + ADP + H(+)</text>
        <dbReference type="Rhea" id="RHEA:24152"/>
        <dbReference type="ChEBI" id="CHEBI:15378"/>
        <dbReference type="ChEBI" id="CHEBI:30616"/>
        <dbReference type="ChEBI" id="CHEBI:58243"/>
        <dbReference type="ChEBI" id="CHEBI:58339"/>
        <dbReference type="ChEBI" id="CHEBI:456216"/>
        <dbReference type="EC" id="2.7.1.25"/>
    </reaction>
</comment>
<sequence>MISPDSFSKGISLDSDDGANKNYEGNTIPHGGKLVDLLVTGDQLKELKEQSITFPNLLLTKKHQCDIELLLNGGFSPLETFMDEVTYKSVVESMRLPNGLLWSMPITLDVDQTTVDIINKTTDKNLALRDEEGNLIAVLQVSDIYKPNKEVEAQKTMGSVDPYHPGVSHIFQAKEYYISGRLQGCQLPVHYDYQPLRRTPREVRKMFVENGWNNVIAFQTRNPMHRAHRELTVRAAELNPSCKLLIHPVVGMTKPGDIDYHTRVKCYRSIMGSYPEGLAELSLLPLCMRMGGPREVLWHAIIRKNFGCNHFIVGRDHAGPGEDKQGNLFYQPYEAQEMALKYQEDLGVKILPFQMMVFVPAHDKYYPVDQVPEGLETANISGTKLRHLLRTGGEIPNWFTYSKVVEILQQSCPPKIKQGFTLFFTGFSGSGKSTIANALNEALLADGTRSITLLDGDVVRTFLSSELGFSKEHRNLNIKRIGFVASEICKAGGIAICAPIAPYNESRNFSRSLINQNGGGFIEIHISTPIEVCEKRDRKGLYAKVRAGQLKGFTGIDDPYEVPESPELRIDTTHTSVKDSVNEILSFLRKEGYII</sequence>
<dbReference type="EMBL" id="LODT01000039">
    <property type="protein sequence ID" value="KYQ89754.1"/>
    <property type="molecule type" value="Genomic_DNA"/>
</dbReference>
<dbReference type="SUPFAM" id="SSF88697">
    <property type="entry name" value="PUA domain-like"/>
    <property type="match status" value="1"/>
</dbReference>
<dbReference type="GO" id="GO:0005524">
    <property type="term" value="F:ATP binding"/>
    <property type="evidence" value="ECO:0007669"/>
    <property type="project" value="UniProtKB-KW"/>
</dbReference>
<dbReference type="Pfam" id="PF01583">
    <property type="entry name" value="APS_kinase"/>
    <property type="match status" value="1"/>
</dbReference>
<proteinExistence type="inferred from homology"/>
<dbReference type="NCBIfam" id="TIGR00455">
    <property type="entry name" value="apsK"/>
    <property type="match status" value="1"/>
</dbReference>
<evidence type="ECO:0000313" key="12">
    <source>
        <dbReference type="Proteomes" id="UP000076078"/>
    </source>
</evidence>
<dbReference type="InterPro" id="IPR059117">
    <property type="entry name" value="APS_kinase_dom"/>
</dbReference>
<dbReference type="GO" id="GO:0005737">
    <property type="term" value="C:cytoplasm"/>
    <property type="evidence" value="ECO:0007669"/>
    <property type="project" value="TreeGrafter"/>
</dbReference>
<dbReference type="STRING" id="361077.A0A151Z7J2"/>
<dbReference type="SUPFAM" id="SSF52374">
    <property type="entry name" value="Nucleotidylyl transferase"/>
    <property type="match status" value="1"/>
</dbReference>
<keyword evidence="5" id="KW-0067">ATP-binding</keyword>
<dbReference type="PANTHER" id="PTHR42700:SF1">
    <property type="entry name" value="SULFATE ADENYLYLTRANSFERASE"/>
    <property type="match status" value="1"/>
</dbReference>
<dbReference type="InterPro" id="IPR002650">
    <property type="entry name" value="Sulphate_adenylyltransferase"/>
</dbReference>
<dbReference type="NCBIfam" id="TIGR00339">
    <property type="entry name" value="sopT"/>
    <property type="match status" value="1"/>
</dbReference>
<dbReference type="HAMAP" id="MF_00065">
    <property type="entry name" value="Adenylyl_sulf_kinase"/>
    <property type="match status" value="1"/>
</dbReference>
<dbReference type="InParanoid" id="A0A151Z7J2"/>
<feature type="domain" description="Sulphate adenylyltransferase catalytic" evidence="9">
    <location>
        <begin position="196"/>
        <end position="410"/>
    </location>
</feature>
<keyword evidence="4" id="KW-0547">Nucleotide-binding</keyword>
<dbReference type="InterPro" id="IPR027417">
    <property type="entry name" value="P-loop_NTPase"/>
</dbReference>
<dbReference type="CDD" id="cd00517">
    <property type="entry name" value="ATPS"/>
    <property type="match status" value="1"/>
</dbReference>
<dbReference type="GO" id="GO:0019379">
    <property type="term" value="P:sulfate assimilation, phosphoadenylyl sulfate reduction by phosphoadenylyl-sulfate reductase (thioredoxin)"/>
    <property type="evidence" value="ECO:0007669"/>
    <property type="project" value="TreeGrafter"/>
</dbReference>
<dbReference type="FunFam" id="3.40.50.620:FF:000052">
    <property type="entry name" value="Sulfate adenylyltransferase"/>
    <property type="match status" value="1"/>
</dbReference>
<dbReference type="FunCoup" id="A0A151Z7J2">
    <property type="interactions" value="64"/>
</dbReference>
<reference evidence="11 12" key="1">
    <citation type="submission" date="2015-12" db="EMBL/GenBank/DDBJ databases">
        <title>Dictyostelia acquired genes for synthesis and detection of signals that induce cell-type specialization by lateral gene transfer from prokaryotes.</title>
        <authorList>
            <person name="Gloeckner G."/>
            <person name="Schaap P."/>
        </authorList>
    </citation>
    <scope>NUCLEOTIDE SEQUENCE [LARGE SCALE GENOMIC DNA]</scope>
    <source>
        <strain evidence="11 12">TK</strain>
    </source>
</reference>
<comment type="caution">
    <text evidence="11">The sequence shown here is derived from an EMBL/GenBank/DDBJ whole genome shotgun (WGS) entry which is preliminary data.</text>
</comment>
<dbReference type="AlphaFoldDB" id="A0A151Z7J2"/>
<dbReference type="CDD" id="cd02027">
    <property type="entry name" value="APSK"/>
    <property type="match status" value="1"/>
</dbReference>
<dbReference type="GO" id="GO:0010134">
    <property type="term" value="P:sulfate assimilation via adenylyl sulfate reduction"/>
    <property type="evidence" value="ECO:0007669"/>
    <property type="project" value="TreeGrafter"/>
</dbReference>
<dbReference type="Proteomes" id="UP000076078">
    <property type="component" value="Unassembled WGS sequence"/>
</dbReference>
<keyword evidence="3 11" id="KW-0548">Nucleotidyltransferase</keyword>
<dbReference type="InterPro" id="IPR050512">
    <property type="entry name" value="Sulf_AdTrans/APS_kinase"/>
</dbReference>
<protein>
    <submittedName>
        <fullName evidence="11">Sulfate adenylyltransferase</fullName>
    </submittedName>
</protein>
<evidence type="ECO:0000256" key="4">
    <source>
        <dbReference type="ARBA" id="ARBA00022741"/>
    </source>
</evidence>
<dbReference type="PANTHER" id="PTHR42700">
    <property type="entry name" value="SULFATE ADENYLYLTRANSFERASE"/>
    <property type="match status" value="1"/>
</dbReference>